<organism evidence="2 6">
    <name type="scientific">Rotaria magnacalcarata</name>
    <dbReference type="NCBI Taxonomy" id="392030"/>
    <lineage>
        <taxon>Eukaryota</taxon>
        <taxon>Metazoa</taxon>
        <taxon>Spiralia</taxon>
        <taxon>Gnathifera</taxon>
        <taxon>Rotifera</taxon>
        <taxon>Eurotatoria</taxon>
        <taxon>Bdelloidea</taxon>
        <taxon>Philodinida</taxon>
        <taxon>Philodinidae</taxon>
        <taxon>Rotaria</taxon>
    </lineage>
</organism>
<gene>
    <name evidence="2" type="ORF">BYL167_LOCUS38757</name>
    <name evidence="4" type="ORF">GIL414_LOCUS43591</name>
    <name evidence="3" type="ORF">SMN809_LOCUS43053</name>
    <name evidence="5" type="ORF">SMN809_LOCUS61855</name>
</gene>
<dbReference type="EMBL" id="CAJOBH010091438">
    <property type="protein sequence ID" value="CAF4567216.1"/>
    <property type="molecule type" value="Genomic_DNA"/>
</dbReference>
<feature type="compositionally biased region" description="Basic and acidic residues" evidence="1">
    <location>
        <begin position="17"/>
        <end position="30"/>
    </location>
</feature>
<evidence type="ECO:0000313" key="6">
    <source>
        <dbReference type="Proteomes" id="UP000681967"/>
    </source>
</evidence>
<protein>
    <submittedName>
        <fullName evidence="2">Uncharacterized protein</fullName>
    </submittedName>
</protein>
<dbReference type="Proteomes" id="UP000681720">
    <property type="component" value="Unassembled WGS sequence"/>
</dbReference>
<accession>A0A8S2YJE9</accession>
<dbReference type="Proteomes" id="UP000681967">
    <property type="component" value="Unassembled WGS sequence"/>
</dbReference>
<dbReference type="EMBL" id="CAJOBI010251469">
    <property type="protein sequence ID" value="CAF5105172.1"/>
    <property type="molecule type" value="Genomic_DNA"/>
</dbReference>
<evidence type="ECO:0000313" key="3">
    <source>
        <dbReference type="EMBL" id="CAF4701094.1"/>
    </source>
</evidence>
<dbReference type="AlphaFoldDB" id="A0A8S2YJE9"/>
<comment type="caution">
    <text evidence="2">The sequence shown here is derived from an EMBL/GenBank/DDBJ whole genome shotgun (WGS) entry which is preliminary data.</text>
</comment>
<evidence type="ECO:0000313" key="2">
    <source>
        <dbReference type="EMBL" id="CAF4567216.1"/>
    </source>
</evidence>
<evidence type="ECO:0000313" key="5">
    <source>
        <dbReference type="EMBL" id="CAF5105172.1"/>
    </source>
</evidence>
<feature type="region of interest" description="Disordered" evidence="1">
    <location>
        <begin position="1"/>
        <end position="30"/>
    </location>
</feature>
<dbReference type="EMBL" id="CAJOBJ010129476">
    <property type="protein sequence ID" value="CAF4714538.1"/>
    <property type="molecule type" value="Genomic_DNA"/>
</dbReference>
<feature type="non-terminal residue" evidence="2">
    <location>
        <position position="30"/>
    </location>
</feature>
<sequence>MRVHQVNARKYGYNEEDNVHELKDNGENRY</sequence>
<name>A0A8S2YJE9_9BILA</name>
<dbReference type="EMBL" id="CAJOBI010125922">
    <property type="protein sequence ID" value="CAF4701094.1"/>
    <property type="molecule type" value="Genomic_DNA"/>
</dbReference>
<evidence type="ECO:0000313" key="4">
    <source>
        <dbReference type="EMBL" id="CAF4714538.1"/>
    </source>
</evidence>
<evidence type="ECO:0000256" key="1">
    <source>
        <dbReference type="SAM" id="MobiDB-lite"/>
    </source>
</evidence>
<proteinExistence type="predicted"/>
<dbReference type="Proteomes" id="UP000676336">
    <property type="component" value="Unassembled WGS sequence"/>
</dbReference>
<reference evidence="2" key="1">
    <citation type="submission" date="2021-02" db="EMBL/GenBank/DDBJ databases">
        <authorList>
            <person name="Nowell W R."/>
        </authorList>
    </citation>
    <scope>NUCLEOTIDE SEQUENCE</scope>
</reference>